<dbReference type="GO" id="GO:0005524">
    <property type="term" value="F:ATP binding"/>
    <property type="evidence" value="ECO:0007669"/>
    <property type="project" value="UniProtKB-KW"/>
</dbReference>
<organism evidence="9 10">
    <name type="scientific">Kingdonia uniflora</name>
    <dbReference type="NCBI Taxonomy" id="39325"/>
    <lineage>
        <taxon>Eukaryota</taxon>
        <taxon>Viridiplantae</taxon>
        <taxon>Streptophyta</taxon>
        <taxon>Embryophyta</taxon>
        <taxon>Tracheophyta</taxon>
        <taxon>Spermatophyta</taxon>
        <taxon>Magnoliopsida</taxon>
        <taxon>Ranunculales</taxon>
        <taxon>Circaeasteraceae</taxon>
        <taxon>Kingdonia</taxon>
    </lineage>
</organism>
<dbReference type="Gene3D" id="3.30.930.10">
    <property type="entry name" value="Bira Bifunctional Protein, Domain 2"/>
    <property type="match status" value="1"/>
</dbReference>
<comment type="caution">
    <text evidence="9">The sequence shown here is derived from an EMBL/GenBank/DDBJ whole genome shotgun (WGS) entry which is preliminary data.</text>
</comment>
<reference evidence="9 10" key="1">
    <citation type="journal article" date="2020" name="IScience">
        <title>Genome Sequencing of the Endangered Kingdonia uniflora (Circaeasteraceae, Ranunculales) Reveals Potential Mechanisms of Evolutionary Specialization.</title>
        <authorList>
            <person name="Sun Y."/>
            <person name="Deng T."/>
            <person name="Zhang A."/>
            <person name="Moore M.J."/>
            <person name="Landis J.B."/>
            <person name="Lin N."/>
            <person name="Zhang H."/>
            <person name="Zhang X."/>
            <person name="Huang J."/>
            <person name="Zhang X."/>
            <person name="Sun H."/>
            <person name="Wang H."/>
        </authorList>
    </citation>
    <scope>NUCLEOTIDE SEQUENCE [LARGE SCALE GENOMIC DNA]</scope>
    <source>
        <strain evidence="9">TB1705</strain>
        <tissue evidence="9">Leaf</tissue>
    </source>
</reference>
<dbReference type="AlphaFoldDB" id="A0A7J7MDM7"/>
<evidence type="ECO:0000256" key="2">
    <source>
        <dbReference type="ARBA" id="ARBA00012829"/>
    </source>
</evidence>
<dbReference type="PANTHER" id="PTHR30075:SF2">
    <property type="entry name" value="GLYCINE--TRNA LIGASE, CHLOROPLASTIC_MITOCHONDRIAL 2"/>
    <property type="match status" value="1"/>
</dbReference>
<evidence type="ECO:0000256" key="7">
    <source>
        <dbReference type="ARBA" id="ARBA00023146"/>
    </source>
</evidence>
<keyword evidence="6" id="KW-0648">Protein biosynthesis</keyword>
<protein>
    <recommendedName>
        <fullName evidence="2">glycine--tRNA ligase</fullName>
        <ecNumber evidence="2">6.1.1.14</ecNumber>
    </recommendedName>
</protein>
<dbReference type="GO" id="GO:0009570">
    <property type="term" value="C:chloroplast stroma"/>
    <property type="evidence" value="ECO:0007669"/>
    <property type="project" value="TreeGrafter"/>
</dbReference>
<keyword evidence="5" id="KW-0067">ATP-binding</keyword>
<dbReference type="SUPFAM" id="SSF55681">
    <property type="entry name" value="Class II aaRS and biotin synthetases"/>
    <property type="match status" value="1"/>
</dbReference>
<name>A0A7J7MDM7_9MAGN</name>
<dbReference type="EMBL" id="JACGCM010001588">
    <property type="protein sequence ID" value="KAF6152967.1"/>
    <property type="molecule type" value="Genomic_DNA"/>
</dbReference>
<evidence type="ECO:0000313" key="9">
    <source>
        <dbReference type="EMBL" id="KAF6152967.1"/>
    </source>
</evidence>
<dbReference type="EC" id="6.1.1.14" evidence="2"/>
<dbReference type="PANTHER" id="PTHR30075">
    <property type="entry name" value="GLYCYL-TRNA SYNTHETASE"/>
    <property type="match status" value="1"/>
</dbReference>
<sequence>MAILTFPSIALSLLKPHTTAHFSLLRSSSTKSNFFISLHRRSSFRFTRAISVSALSTSTTIAEVSNQSSDSESRVSIPTFQQAIQRLQEYWASVGCTIMQCSNTEVGAGTMNPLTFLRVLGPEPWNVAIANVYSVLASSLRYSDPFLSGYINDVLRTPLTRIWCFAVFIDVKIPQVREEIFFVLSQLTSPPLAEKTVASGHFRNSLERFLKYSI</sequence>
<dbReference type="InterPro" id="IPR002310">
    <property type="entry name" value="Gly-tRNA_ligase_asu"/>
</dbReference>
<dbReference type="InterPro" id="IPR006194">
    <property type="entry name" value="Gly-tRNA-synth_heterodimer"/>
</dbReference>
<evidence type="ECO:0000313" key="10">
    <source>
        <dbReference type="Proteomes" id="UP000541444"/>
    </source>
</evidence>
<dbReference type="Pfam" id="PF02091">
    <property type="entry name" value="tRNA-synt_2e"/>
    <property type="match status" value="1"/>
</dbReference>
<comment type="catalytic activity">
    <reaction evidence="8">
        <text>tRNA(Gly) + glycine + ATP = glycyl-tRNA(Gly) + AMP + diphosphate</text>
        <dbReference type="Rhea" id="RHEA:16013"/>
        <dbReference type="Rhea" id="RHEA-COMP:9664"/>
        <dbReference type="Rhea" id="RHEA-COMP:9683"/>
        <dbReference type="ChEBI" id="CHEBI:30616"/>
        <dbReference type="ChEBI" id="CHEBI:33019"/>
        <dbReference type="ChEBI" id="CHEBI:57305"/>
        <dbReference type="ChEBI" id="CHEBI:78442"/>
        <dbReference type="ChEBI" id="CHEBI:78522"/>
        <dbReference type="ChEBI" id="CHEBI:456215"/>
        <dbReference type="EC" id="6.1.1.14"/>
    </reaction>
</comment>
<keyword evidence="3" id="KW-0436">Ligase</keyword>
<evidence type="ECO:0000256" key="8">
    <source>
        <dbReference type="ARBA" id="ARBA00047937"/>
    </source>
</evidence>
<dbReference type="Proteomes" id="UP000541444">
    <property type="component" value="Unassembled WGS sequence"/>
</dbReference>
<evidence type="ECO:0000256" key="6">
    <source>
        <dbReference type="ARBA" id="ARBA00022917"/>
    </source>
</evidence>
<keyword evidence="7" id="KW-0030">Aminoacyl-tRNA synthetase</keyword>
<keyword evidence="10" id="KW-1185">Reference proteome</keyword>
<gene>
    <name evidence="9" type="ORF">GIB67_021572</name>
</gene>
<dbReference type="InterPro" id="IPR045864">
    <property type="entry name" value="aa-tRNA-synth_II/BPL/LPL"/>
</dbReference>
<accession>A0A7J7MDM7</accession>
<dbReference type="OrthoDB" id="1751183at2759"/>
<evidence type="ECO:0000256" key="5">
    <source>
        <dbReference type="ARBA" id="ARBA00022840"/>
    </source>
</evidence>
<proteinExistence type="inferred from homology"/>
<keyword evidence="4" id="KW-0547">Nucleotide-binding</keyword>
<comment type="similarity">
    <text evidence="1">Belongs to the class-II aminoacyl-tRNA synthetase family.</text>
</comment>
<dbReference type="PROSITE" id="PS50861">
    <property type="entry name" value="AA_TRNA_LIGASE_II_GLYAB"/>
    <property type="match status" value="1"/>
</dbReference>
<dbReference type="GO" id="GO:0005739">
    <property type="term" value="C:mitochondrion"/>
    <property type="evidence" value="ECO:0007669"/>
    <property type="project" value="TreeGrafter"/>
</dbReference>
<dbReference type="GO" id="GO:0004820">
    <property type="term" value="F:glycine-tRNA ligase activity"/>
    <property type="evidence" value="ECO:0007669"/>
    <property type="project" value="UniProtKB-EC"/>
</dbReference>
<evidence type="ECO:0000256" key="4">
    <source>
        <dbReference type="ARBA" id="ARBA00022741"/>
    </source>
</evidence>
<dbReference type="GO" id="GO:0006426">
    <property type="term" value="P:glycyl-tRNA aminoacylation"/>
    <property type="evidence" value="ECO:0007669"/>
    <property type="project" value="InterPro"/>
</dbReference>
<evidence type="ECO:0000256" key="3">
    <source>
        <dbReference type="ARBA" id="ARBA00022598"/>
    </source>
</evidence>
<evidence type="ECO:0000256" key="1">
    <source>
        <dbReference type="ARBA" id="ARBA00008226"/>
    </source>
</evidence>